<keyword evidence="2" id="KW-1185">Reference proteome</keyword>
<proteinExistence type="predicted"/>
<evidence type="ECO:0000313" key="2">
    <source>
        <dbReference type="Proteomes" id="UP000799779"/>
    </source>
</evidence>
<protein>
    <submittedName>
        <fullName evidence="1">Uncharacterized protein</fullName>
    </submittedName>
</protein>
<dbReference type="EMBL" id="ML977556">
    <property type="protein sequence ID" value="KAF2008029.1"/>
    <property type="molecule type" value="Genomic_DNA"/>
</dbReference>
<evidence type="ECO:0000313" key="1">
    <source>
        <dbReference type="EMBL" id="KAF2008029.1"/>
    </source>
</evidence>
<dbReference type="AlphaFoldDB" id="A0A6A5X522"/>
<name>A0A6A5X522_9PLEO</name>
<accession>A0A6A5X522</accession>
<gene>
    <name evidence="1" type="ORF">P154DRAFT_568851</name>
</gene>
<dbReference type="Proteomes" id="UP000799779">
    <property type="component" value="Unassembled WGS sequence"/>
</dbReference>
<sequence length="297" mass="33006">MASIDMVTLFRHLNTQEFHIATTEMSTAPSIPLAPTPSTIEGQHRQFLVNFPGEIRNRIYQYSTETGLVTFHRGSCCPDFTSKDHATTWAKPQFFGLTSSRSLQNSSPHSSKTRSSVTVYILFDTGNMTSFDLAPVLRFAILYPSVEIHFGTSDSGSGITENELNSLIAFVRDRGSGSSAWRRSILNNTVTFAFYPWYTNPLHAMDSAWDFGWDVGGEEDLFEEVEDNDIFGVMDAIPRPRLIIGVKSAGDFANVDEERQRLTPIVSEMVVRLKVAKRDSVEEVVGHSPGDTGGAEH</sequence>
<organism evidence="1 2">
    <name type="scientific">Amniculicola lignicola CBS 123094</name>
    <dbReference type="NCBI Taxonomy" id="1392246"/>
    <lineage>
        <taxon>Eukaryota</taxon>
        <taxon>Fungi</taxon>
        <taxon>Dikarya</taxon>
        <taxon>Ascomycota</taxon>
        <taxon>Pezizomycotina</taxon>
        <taxon>Dothideomycetes</taxon>
        <taxon>Pleosporomycetidae</taxon>
        <taxon>Pleosporales</taxon>
        <taxon>Amniculicolaceae</taxon>
        <taxon>Amniculicola</taxon>
    </lineage>
</organism>
<reference evidence="1" key="1">
    <citation type="journal article" date="2020" name="Stud. Mycol.">
        <title>101 Dothideomycetes genomes: a test case for predicting lifestyles and emergence of pathogens.</title>
        <authorList>
            <person name="Haridas S."/>
            <person name="Albert R."/>
            <person name="Binder M."/>
            <person name="Bloem J."/>
            <person name="Labutti K."/>
            <person name="Salamov A."/>
            <person name="Andreopoulos B."/>
            <person name="Baker S."/>
            <person name="Barry K."/>
            <person name="Bills G."/>
            <person name="Bluhm B."/>
            <person name="Cannon C."/>
            <person name="Castanera R."/>
            <person name="Culley D."/>
            <person name="Daum C."/>
            <person name="Ezra D."/>
            <person name="Gonzalez J."/>
            <person name="Henrissat B."/>
            <person name="Kuo A."/>
            <person name="Liang C."/>
            <person name="Lipzen A."/>
            <person name="Lutzoni F."/>
            <person name="Magnuson J."/>
            <person name="Mondo S."/>
            <person name="Nolan M."/>
            <person name="Ohm R."/>
            <person name="Pangilinan J."/>
            <person name="Park H.-J."/>
            <person name="Ramirez L."/>
            <person name="Alfaro M."/>
            <person name="Sun H."/>
            <person name="Tritt A."/>
            <person name="Yoshinaga Y."/>
            <person name="Zwiers L.-H."/>
            <person name="Turgeon B."/>
            <person name="Goodwin S."/>
            <person name="Spatafora J."/>
            <person name="Crous P."/>
            <person name="Grigoriev I."/>
        </authorList>
    </citation>
    <scope>NUCLEOTIDE SEQUENCE</scope>
    <source>
        <strain evidence="1">CBS 123094</strain>
    </source>
</reference>